<organism evidence="2 3">
    <name type="scientific">candidate division WOR-1 bacterium RIFCSPHIGHO2_01_FULL_53_15</name>
    <dbReference type="NCBI Taxonomy" id="1802564"/>
    <lineage>
        <taxon>Bacteria</taxon>
        <taxon>Bacillati</taxon>
        <taxon>Saganbacteria</taxon>
    </lineage>
</organism>
<protein>
    <recommendedName>
        <fullName evidence="4">DUF5683 domain-containing protein</fullName>
    </recommendedName>
</protein>
<evidence type="ECO:0008006" key="4">
    <source>
        <dbReference type="Google" id="ProtNLM"/>
    </source>
</evidence>
<proteinExistence type="predicted"/>
<dbReference type="EMBL" id="METM01000011">
    <property type="protein sequence ID" value="OGB90365.1"/>
    <property type="molecule type" value="Genomic_DNA"/>
</dbReference>
<keyword evidence="1" id="KW-1133">Transmembrane helix</keyword>
<accession>A0A1F4Q325</accession>
<keyword evidence="1" id="KW-0472">Membrane</keyword>
<evidence type="ECO:0000313" key="2">
    <source>
        <dbReference type="EMBL" id="OGB90365.1"/>
    </source>
</evidence>
<evidence type="ECO:0000313" key="3">
    <source>
        <dbReference type="Proteomes" id="UP000178724"/>
    </source>
</evidence>
<keyword evidence="1" id="KW-0812">Transmembrane</keyword>
<comment type="caution">
    <text evidence="2">The sequence shown here is derived from an EMBL/GenBank/DDBJ whole genome shotgun (WGS) entry which is preliminary data.</text>
</comment>
<dbReference type="AlphaFoldDB" id="A0A1F4Q325"/>
<feature type="transmembrane region" description="Helical" evidence="1">
    <location>
        <begin position="53"/>
        <end position="75"/>
    </location>
</feature>
<name>A0A1F4Q325_UNCSA</name>
<feature type="transmembrane region" description="Helical" evidence="1">
    <location>
        <begin position="29"/>
        <end position="48"/>
    </location>
</feature>
<sequence>MKNRHWPAALASFLIVGLGQIIKGEGDKGLKLMLTFYFALPAVVYIALLLNGFFFLIVLGLLMIAGIVLWGYNIWDALNHEP</sequence>
<reference evidence="2 3" key="1">
    <citation type="journal article" date="2016" name="Nat. Commun.">
        <title>Thousands of microbial genomes shed light on interconnected biogeochemical processes in an aquifer system.</title>
        <authorList>
            <person name="Anantharaman K."/>
            <person name="Brown C.T."/>
            <person name="Hug L.A."/>
            <person name="Sharon I."/>
            <person name="Castelle C.J."/>
            <person name="Probst A.J."/>
            <person name="Thomas B.C."/>
            <person name="Singh A."/>
            <person name="Wilkins M.J."/>
            <person name="Karaoz U."/>
            <person name="Brodie E.L."/>
            <person name="Williams K.H."/>
            <person name="Hubbard S.S."/>
            <person name="Banfield J.F."/>
        </authorList>
    </citation>
    <scope>NUCLEOTIDE SEQUENCE [LARGE SCALE GENOMIC DNA]</scope>
</reference>
<dbReference type="Proteomes" id="UP000178724">
    <property type="component" value="Unassembled WGS sequence"/>
</dbReference>
<gene>
    <name evidence="2" type="ORF">A2625_05645</name>
</gene>
<evidence type="ECO:0000256" key="1">
    <source>
        <dbReference type="SAM" id="Phobius"/>
    </source>
</evidence>